<dbReference type="EMBL" id="LFLK01000001">
    <property type="protein sequence ID" value="OCR91493.1"/>
    <property type="molecule type" value="Genomic_DNA"/>
</dbReference>
<feature type="signal peptide" evidence="1">
    <location>
        <begin position="1"/>
        <end position="22"/>
    </location>
</feature>
<protein>
    <recommendedName>
        <fullName evidence="4">Transformation system protein</fullName>
    </recommendedName>
</protein>
<feature type="chain" id="PRO_5043578316" description="Transformation system protein" evidence="1">
    <location>
        <begin position="23"/>
        <end position="135"/>
    </location>
</feature>
<dbReference type="Gene3D" id="2.30.30.830">
    <property type="match status" value="1"/>
</dbReference>
<sequence>MGYKINMKKYIFLILISYTLSADEATINKYMDITKNISQSRQTLSPSELKDIKDPFVSQKKIDQDTNETAQDPYVLYAIVQNKVKINQSWYGIKDTIDIYTISHIQKDSVILQNQTQTIKLNLKKGSSNVLINYK</sequence>
<keyword evidence="1" id="KW-0732">Signal</keyword>
<accession>A0AAX0HCX0</accession>
<evidence type="ECO:0000313" key="3">
    <source>
        <dbReference type="Proteomes" id="UP000093100"/>
    </source>
</evidence>
<proteinExistence type="predicted"/>
<name>A0AAX0HCX0_CAMFE</name>
<dbReference type="AlphaFoldDB" id="A0AAX0HCX0"/>
<organism evidence="2 3">
    <name type="scientific">Campylobacter fetus subsp. testudinum</name>
    <dbReference type="NCBI Taxonomy" id="1507806"/>
    <lineage>
        <taxon>Bacteria</taxon>
        <taxon>Pseudomonadati</taxon>
        <taxon>Campylobacterota</taxon>
        <taxon>Epsilonproteobacteria</taxon>
        <taxon>Campylobacterales</taxon>
        <taxon>Campylobacteraceae</taxon>
        <taxon>Campylobacter</taxon>
    </lineage>
</organism>
<reference evidence="2 3" key="1">
    <citation type="journal article" date="2016" name="Genome Biol. Evol.">
        <title>Comparative Genomics of Campylobacter fetus from Reptiles and Mammals Reveals Divergent Evolution in Host-Associated Lineages.</title>
        <authorList>
            <person name="Gilbert M.J."/>
            <person name="Miller W.G."/>
            <person name="Yee E."/>
            <person name="Zomer A.L."/>
            <person name="van der Graaf-van Bloois L."/>
            <person name="Fitzgerald C."/>
            <person name="Forbes K.J."/>
            <person name="Meric G."/>
            <person name="Sheppard S.K."/>
            <person name="Wagenaar J.A."/>
            <person name="Duim B."/>
        </authorList>
    </citation>
    <scope>NUCLEOTIDE SEQUENCE [LARGE SCALE GENOMIC DNA]</scope>
    <source>
        <strain evidence="2 3">12S02225-3</strain>
    </source>
</reference>
<evidence type="ECO:0000313" key="2">
    <source>
        <dbReference type="EMBL" id="OCR91493.1"/>
    </source>
</evidence>
<dbReference type="Proteomes" id="UP000093100">
    <property type="component" value="Unassembled WGS sequence"/>
</dbReference>
<comment type="caution">
    <text evidence="2">The sequence shown here is derived from an EMBL/GenBank/DDBJ whole genome shotgun (WGS) entry which is preliminary data.</text>
</comment>
<gene>
    <name evidence="2" type="ORF">CFT12S02225_00050</name>
</gene>
<evidence type="ECO:0008006" key="4">
    <source>
        <dbReference type="Google" id="ProtNLM"/>
    </source>
</evidence>
<evidence type="ECO:0000256" key="1">
    <source>
        <dbReference type="SAM" id="SignalP"/>
    </source>
</evidence>